<comment type="caution">
    <text evidence="2">The sequence shown here is derived from an EMBL/GenBank/DDBJ whole genome shotgun (WGS) entry which is preliminary data.</text>
</comment>
<keyword evidence="1" id="KW-0732">Signal</keyword>
<feature type="chain" id="PRO_5041978890" evidence="1">
    <location>
        <begin position="18"/>
        <end position="69"/>
    </location>
</feature>
<dbReference type="AlphaFoldDB" id="A0AAE0I793"/>
<proteinExistence type="predicted"/>
<keyword evidence="3" id="KW-1185">Reference proteome</keyword>
<reference evidence="2" key="1">
    <citation type="journal article" date="2023" name="Mol. Phylogenet. Evol.">
        <title>Genome-scale phylogeny and comparative genomics of the fungal order Sordariales.</title>
        <authorList>
            <person name="Hensen N."/>
            <person name="Bonometti L."/>
            <person name="Westerberg I."/>
            <person name="Brannstrom I.O."/>
            <person name="Guillou S."/>
            <person name="Cros-Aarteil S."/>
            <person name="Calhoun S."/>
            <person name="Haridas S."/>
            <person name="Kuo A."/>
            <person name="Mondo S."/>
            <person name="Pangilinan J."/>
            <person name="Riley R."/>
            <person name="LaButti K."/>
            <person name="Andreopoulos B."/>
            <person name="Lipzen A."/>
            <person name="Chen C."/>
            <person name="Yan M."/>
            <person name="Daum C."/>
            <person name="Ng V."/>
            <person name="Clum A."/>
            <person name="Steindorff A."/>
            <person name="Ohm R.A."/>
            <person name="Martin F."/>
            <person name="Silar P."/>
            <person name="Natvig D.O."/>
            <person name="Lalanne C."/>
            <person name="Gautier V."/>
            <person name="Ament-Velasquez S.L."/>
            <person name="Kruys A."/>
            <person name="Hutchinson M.I."/>
            <person name="Powell A.J."/>
            <person name="Barry K."/>
            <person name="Miller A.N."/>
            <person name="Grigoriev I.V."/>
            <person name="Debuchy R."/>
            <person name="Gladieux P."/>
            <person name="Hiltunen Thoren M."/>
            <person name="Johannesson H."/>
        </authorList>
    </citation>
    <scope>NUCLEOTIDE SEQUENCE</scope>
    <source>
        <strain evidence="2">SMH4131-1</strain>
    </source>
</reference>
<gene>
    <name evidence="2" type="ORF">B0T19DRAFT_273105</name>
</gene>
<organism evidence="2 3">
    <name type="scientific">Cercophora scortea</name>
    <dbReference type="NCBI Taxonomy" id="314031"/>
    <lineage>
        <taxon>Eukaryota</taxon>
        <taxon>Fungi</taxon>
        <taxon>Dikarya</taxon>
        <taxon>Ascomycota</taxon>
        <taxon>Pezizomycotina</taxon>
        <taxon>Sordariomycetes</taxon>
        <taxon>Sordariomycetidae</taxon>
        <taxon>Sordariales</taxon>
        <taxon>Lasiosphaeriaceae</taxon>
        <taxon>Cercophora</taxon>
    </lineage>
</organism>
<protein>
    <submittedName>
        <fullName evidence="2">Uncharacterized protein</fullName>
    </submittedName>
</protein>
<dbReference type="EMBL" id="JAUEPO010000006">
    <property type="protein sequence ID" value="KAK3319838.1"/>
    <property type="molecule type" value="Genomic_DNA"/>
</dbReference>
<dbReference type="Proteomes" id="UP001286456">
    <property type="component" value="Unassembled WGS sequence"/>
</dbReference>
<reference evidence="2" key="2">
    <citation type="submission" date="2023-06" db="EMBL/GenBank/DDBJ databases">
        <authorList>
            <consortium name="Lawrence Berkeley National Laboratory"/>
            <person name="Haridas S."/>
            <person name="Hensen N."/>
            <person name="Bonometti L."/>
            <person name="Westerberg I."/>
            <person name="Brannstrom I.O."/>
            <person name="Guillou S."/>
            <person name="Cros-Aarteil S."/>
            <person name="Calhoun S."/>
            <person name="Kuo A."/>
            <person name="Mondo S."/>
            <person name="Pangilinan J."/>
            <person name="Riley R."/>
            <person name="Labutti K."/>
            <person name="Andreopoulos B."/>
            <person name="Lipzen A."/>
            <person name="Chen C."/>
            <person name="Yanf M."/>
            <person name="Daum C."/>
            <person name="Ng V."/>
            <person name="Clum A."/>
            <person name="Steindorff A."/>
            <person name="Ohm R."/>
            <person name="Martin F."/>
            <person name="Silar P."/>
            <person name="Natvig D."/>
            <person name="Lalanne C."/>
            <person name="Gautier V."/>
            <person name="Ament-Velasquez S.L."/>
            <person name="Kruys A."/>
            <person name="Hutchinson M.I."/>
            <person name="Powell A.J."/>
            <person name="Barry K."/>
            <person name="Miller A.N."/>
            <person name="Grigoriev I.V."/>
            <person name="Debuchy R."/>
            <person name="Gladieux P."/>
            <person name="Thoren M.H."/>
            <person name="Johannesson H."/>
        </authorList>
    </citation>
    <scope>NUCLEOTIDE SEQUENCE</scope>
    <source>
        <strain evidence="2">SMH4131-1</strain>
    </source>
</reference>
<feature type="signal peptide" evidence="1">
    <location>
        <begin position="1"/>
        <end position="17"/>
    </location>
</feature>
<name>A0AAE0I793_9PEZI</name>
<evidence type="ECO:0000313" key="2">
    <source>
        <dbReference type="EMBL" id="KAK3319838.1"/>
    </source>
</evidence>
<evidence type="ECO:0000256" key="1">
    <source>
        <dbReference type="SAM" id="SignalP"/>
    </source>
</evidence>
<accession>A0AAE0I793</accession>
<sequence length="69" mass="7264">MKFTISTVFALIAVASAFSQGDQNAFLRARQAATQGQVDASVPAMTDKNGNVVPFDATKVYQDALAKGL</sequence>
<evidence type="ECO:0000313" key="3">
    <source>
        <dbReference type="Proteomes" id="UP001286456"/>
    </source>
</evidence>